<name>A0A9P7BRL4_RHIOR</name>
<comment type="caution">
    <text evidence="1">The sequence shown here is derived from an EMBL/GenBank/DDBJ whole genome shotgun (WGS) entry which is preliminary data.</text>
</comment>
<dbReference type="EMBL" id="JAANQT010001072">
    <property type="protein sequence ID" value="KAG1306754.1"/>
    <property type="molecule type" value="Genomic_DNA"/>
</dbReference>
<sequence length="338" mass="39319">MTSNNKETWKSPGCCKIPNVLGNSAYLKPDPPISLDLRPLDPSKHISKKPWCSANPYDEIPPLKPLLNHKLENKPLPMKKEEEIKEMDRYQRMHYMLKMVNKRNILTTFNQSPSIIVKSGLDDGIWTIEVATEYPDAKVIGLDTKLPDIQLPNQTYYRTDIIHTWPIPANTVDFVFQRNMGTRLQKEHWPIVLRQMFTVLKKGACIELVENELFNYQLGPFATELQEHYKDQCKQQSLTLDSQQIPILLNQIGFEGIECKVIDVPLGEWPDETELKHFGFMNLDIQKAQYKNKKNEYMSNWGLTSTAYDQLLSQAAEETERYRSFTRINCWMAKKPLL</sequence>
<proteinExistence type="predicted"/>
<accession>A0A9P7BRL4</accession>
<dbReference type="Gene3D" id="3.40.50.150">
    <property type="entry name" value="Vaccinia Virus protein VP39"/>
    <property type="match status" value="1"/>
</dbReference>
<dbReference type="Proteomes" id="UP000716291">
    <property type="component" value="Unassembled WGS sequence"/>
</dbReference>
<evidence type="ECO:0008006" key="3">
    <source>
        <dbReference type="Google" id="ProtNLM"/>
    </source>
</evidence>
<gene>
    <name evidence="1" type="ORF">G6F64_007354</name>
</gene>
<dbReference type="OrthoDB" id="2013972at2759"/>
<keyword evidence="2" id="KW-1185">Reference proteome</keyword>
<evidence type="ECO:0000313" key="2">
    <source>
        <dbReference type="Proteomes" id="UP000716291"/>
    </source>
</evidence>
<evidence type="ECO:0000313" key="1">
    <source>
        <dbReference type="EMBL" id="KAG1306754.1"/>
    </source>
</evidence>
<dbReference type="AlphaFoldDB" id="A0A9P7BRL4"/>
<dbReference type="InterPro" id="IPR029063">
    <property type="entry name" value="SAM-dependent_MTases_sf"/>
</dbReference>
<organism evidence="1 2">
    <name type="scientific">Rhizopus oryzae</name>
    <name type="common">Mucormycosis agent</name>
    <name type="synonym">Rhizopus arrhizus var. delemar</name>
    <dbReference type="NCBI Taxonomy" id="64495"/>
    <lineage>
        <taxon>Eukaryota</taxon>
        <taxon>Fungi</taxon>
        <taxon>Fungi incertae sedis</taxon>
        <taxon>Mucoromycota</taxon>
        <taxon>Mucoromycotina</taxon>
        <taxon>Mucoromycetes</taxon>
        <taxon>Mucorales</taxon>
        <taxon>Mucorineae</taxon>
        <taxon>Rhizopodaceae</taxon>
        <taxon>Rhizopus</taxon>
    </lineage>
</organism>
<dbReference type="SUPFAM" id="SSF53335">
    <property type="entry name" value="S-adenosyl-L-methionine-dependent methyltransferases"/>
    <property type="match status" value="1"/>
</dbReference>
<reference evidence="1" key="1">
    <citation type="journal article" date="2020" name="Microb. Genom.">
        <title>Genetic diversity of clinical and environmental Mucorales isolates obtained from an investigation of mucormycosis cases among solid organ transplant recipients.</title>
        <authorList>
            <person name="Nguyen M.H."/>
            <person name="Kaul D."/>
            <person name="Muto C."/>
            <person name="Cheng S.J."/>
            <person name="Richter R.A."/>
            <person name="Bruno V.M."/>
            <person name="Liu G."/>
            <person name="Beyhan S."/>
            <person name="Sundermann A.J."/>
            <person name="Mounaud S."/>
            <person name="Pasculle A.W."/>
            <person name="Nierman W.C."/>
            <person name="Driscoll E."/>
            <person name="Cumbie R."/>
            <person name="Clancy C.J."/>
            <person name="Dupont C.L."/>
        </authorList>
    </citation>
    <scope>NUCLEOTIDE SEQUENCE</scope>
    <source>
        <strain evidence="1">GL11</strain>
    </source>
</reference>
<protein>
    <recommendedName>
        <fullName evidence="3">Methyltransferase domain-containing protein</fullName>
    </recommendedName>
</protein>